<dbReference type="SUPFAM" id="SSF52317">
    <property type="entry name" value="Class I glutamine amidotransferase-like"/>
    <property type="match status" value="1"/>
</dbReference>
<dbReference type="GO" id="GO:0003700">
    <property type="term" value="F:DNA-binding transcription factor activity"/>
    <property type="evidence" value="ECO:0007669"/>
    <property type="project" value="InterPro"/>
</dbReference>
<dbReference type="PROSITE" id="PS00041">
    <property type="entry name" value="HTH_ARAC_FAMILY_1"/>
    <property type="match status" value="1"/>
</dbReference>
<evidence type="ECO:0000256" key="1">
    <source>
        <dbReference type="ARBA" id="ARBA00023015"/>
    </source>
</evidence>
<evidence type="ECO:0000313" key="5">
    <source>
        <dbReference type="EMBL" id="PPT90521.1"/>
    </source>
</evidence>
<dbReference type="GO" id="GO:0043565">
    <property type="term" value="F:sequence-specific DNA binding"/>
    <property type="evidence" value="ECO:0007669"/>
    <property type="project" value="InterPro"/>
</dbReference>
<sequence length="298" mass="32817">MHARDAPPLDTLLIPGGIGSRRLDSDTRLLAWRRQRAATTRRMVSVCTGIYILAATGLLDGRRVTTHWRYASEVARRYPALDIQPDPLLLRDGRFATSGGLTAGMDLALALVEEDLGAAVAMEAARDLVMHVKRPGNQAPFSMLLAAQIRGAGRMAGLLEWLLDHLPETLSVERMAEFLAMSPHNFRRVFAAAFATTPARFVERLRLEQARLQLTSREGSIQRIARVVGFNSADTFHRAFRNRCAITPGEYRQRFGSEAIGRICRPFGCSPPSMPLDSCACIRRAASWGACGRMAPCG</sequence>
<evidence type="ECO:0000256" key="3">
    <source>
        <dbReference type="ARBA" id="ARBA00023163"/>
    </source>
</evidence>
<proteinExistence type="predicted"/>
<keyword evidence="6" id="KW-1185">Reference proteome</keyword>
<dbReference type="InterPro" id="IPR009057">
    <property type="entry name" value="Homeodomain-like_sf"/>
</dbReference>
<dbReference type="InterPro" id="IPR018060">
    <property type="entry name" value="HTH_AraC"/>
</dbReference>
<dbReference type="PANTHER" id="PTHR43130">
    <property type="entry name" value="ARAC-FAMILY TRANSCRIPTIONAL REGULATOR"/>
    <property type="match status" value="1"/>
</dbReference>
<dbReference type="InterPro" id="IPR002818">
    <property type="entry name" value="DJ-1/PfpI"/>
</dbReference>
<gene>
    <name evidence="5" type="ORF">XthCFBP4691_11905</name>
</gene>
<evidence type="ECO:0000313" key="6">
    <source>
        <dbReference type="Proteomes" id="UP000239898"/>
    </source>
</evidence>
<dbReference type="PROSITE" id="PS01124">
    <property type="entry name" value="HTH_ARAC_FAMILY_2"/>
    <property type="match status" value="1"/>
</dbReference>
<evidence type="ECO:0000256" key="2">
    <source>
        <dbReference type="ARBA" id="ARBA00023125"/>
    </source>
</evidence>
<protein>
    <recommendedName>
        <fullName evidence="4">HTH araC/xylS-type domain-containing protein</fullName>
    </recommendedName>
</protein>
<dbReference type="SMART" id="SM00342">
    <property type="entry name" value="HTH_ARAC"/>
    <property type="match status" value="1"/>
</dbReference>
<evidence type="ECO:0000259" key="4">
    <source>
        <dbReference type="PROSITE" id="PS01124"/>
    </source>
</evidence>
<dbReference type="EMBL" id="MIGX01000054">
    <property type="protein sequence ID" value="PPT90521.1"/>
    <property type="molecule type" value="Genomic_DNA"/>
</dbReference>
<reference evidence="5 6" key="1">
    <citation type="submission" date="2016-08" db="EMBL/GenBank/DDBJ databases">
        <title>Evolution of the type three secretion system and type three effector repertoires in Xanthomonas.</title>
        <authorList>
            <person name="Merda D."/>
            <person name="Briand M."/>
            <person name="Bosis E."/>
            <person name="Rousseau C."/>
            <person name="Portier P."/>
            <person name="Jacques M.-A."/>
            <person name="Fischer-Le Saux M."/>
        </authorList>
    </citation>
    <scope>NUCLEOTIDE SEQUENCE [LARGE SCALE GENOMIC DNA]</scope>
    <source>
        <strain evidence="5 6">CFBP 4691</strain>
    </source>
</reference>
<dbReference type="SUPFAM" id="SSF46689">
    <property type="entry name" value="Homeodomain-like"/>
    <property type="match status" value="2"/>
</dbReference>
<name>A0A2S6ZE33_9XANT</name>
<dbReference type="Pfam" id="PF01965">
    <property type="entry name" value="DJ-1_PfpI"/>
    <property type="match status" value="1"/>
</dbReference>
<dbReference type="Gene3D" id="1.10.10.60">
    <property type="entry name" value="Homeodomain-like"/>
    <property type="match status" value="1"/>
</dbReference>
<keyword evidence="3" id="KW-0804">Transcription</keyword>
<dbReference type="InterPro" id="IPR018062">
    <property type="entry name" value="HTH_AraC-typ_CS"/>
</dbReference>
<comment type="caution">
    <text evidence="5">The sequence shown here is derived from an EMBL/GenBank/DDBJ whole genome shotgun (WGS) entry which is preliminary data.</text>
</comment>
<dbReference type="Pfam" id="PF12833">
    <property type="entry name" value="HTH_18"/>
    <property type="match status" value="1"/>
</dbReference>
<dbReference type="PANTHER" id="PTHR43130:SF3">
    <property type="entry name" value="HTH-TYPE TRANSCRIPTIONAL REGULATOR RV1931C"/>
    <property type="match status" value="1"/>
</dbReference>
<dbReference type="Proteomes" id="UP000239898">
    <property type="component" value="Unassembled WGS sequence"/>
</dbReference>
<dbReference type="Gene3D" id="3.40.50.880">
    <property type="match status" value="1"/>
</dbReference>
<feature type="domain" description="HTH araC/xylS-type" evidence="4">
    <location>
        <begin position="156"/>
        <end position="254"/>
    </location>
</feature>
<keyword evidence="1" id="KW-0805">Transcription regulation</keyword>
<organism evidence="5 6">
    <name type="scientific">Xanthomonas theicola</name>
    <dbReference type="NCBI Taxonomy" id="56464"/>
    <lineage>
        <taxon>Bacteria</taxon>
        <taxon>Pseudomonadati</taxon>
        <taxon>Pseudomonadota</taxon>
        <taxon>Gammaproteobacteria</taxon>
        <taxon>Lysobacterales</taxon>
        <taxon>Lysobacteraceae</taxon>
        <taxon>Xanthomonas</taxon>
    </lineage>
</organism>
<keyword evidence="2" id="KW-0238">DNA-binding</keyword>
<dbReference type="InterPro" id="IPR052158">
    <property type="entry name" value="INH-QAR"/>
</dbReference>
<dbReference type="AlphaFoldDB" id="A0A2S6ZE33"/>
<accession>A0A2S6ZE33</accession>
<dbReference type="InterPro" id="IPR029062">
    <property type="entry name" value="Class_I_gatase-like"/>
</dbReference>
<dbReference type="CDD" id="cd03137">
    <property type="entry name" value="GATase1_AraC_1"/>
    <property type="match status" value="1"/>
</dbReference>